<evidence type="ECO:0000313" key="1">
    <source>
        <dbReference type="EMBL" id="SIO52200.1"/>
    </source>
</evidence>
<dbReference type="STRING" id="536979.SAMN04488055_5187"/>
<accession>A0A1N6K6J5</accession>
<dbReference type="EMBL" id="FSRA01000002">
    <property type="protein sequence ID" value="SIO52200.1"/>
    <property type="molecule type" value="Genomic_DNA"/>
</dbReference>
<protein>
    <recommendedName>
        <fullName evidence="3">Lipoprotein</fullName>
    </recommendedName>
</protein>
<reference evidence="1 2" key="1">
    <citation type="submission" date="2016-11" db="EMBL/GenBank/DDBJ databases">
        <authorList>
            <person name="Jaros S."/>
            <person name="Januszkiewicz K."/>
            <person name="Wedrychowicz H."/>
        </authorList>
    </citation>
    <scope>NUCLEOTIDE SEQUENCE [LARGE SCALE GENOMIC DNA]</scope>
    <source>
        <strain evidence="1 2">DSM 24787</strain>
    </source>
</reference>
<dbReference type="RefSeq" id="WP_074242444.1">
    <property type="nucleotide sequence ID" value="NZ_FSRA01000002.1"/>
</dbReference>
<dbReference type="Proteomes" id="UP000185003">
    <property type="component" value="Unassembled WGS sequence"/>
</dbReference>
<gene>
    <name evidence="1" type="ORF">SAMN04488055_5187</name>
</gene>
<name>A0A1N6K6J5_9BACT</name>
<sequence length="257" mass="29174">MMKPLLFACCLLLSCKQVVRTVEETFHPVAEPTKKPVDPPPSVQHFSMDSSFSITIETEAITQHIEKRKDSSFSVTIETDAVIPSSIQKRIDSTLSVTIKTRSSRLLTDGLLKAEKALRNLPQYAGKEIFIYSSIHFYGDGSIRTMLQHPENPEYIDNYVYQNGAWSAPKPEQVSIKDRIASRLVSLEKIHFTTAAKVAKTYNEKAAEVEGAKPLTSVYISIWDNRVRWYPGTIIGSREKWSIDFDEDGGLRRFERE</sequence>
<dbReference type="OrthoDB" id="660752at2"/>
<organism evidence="1 2">
    <name type="scientific">Chitinophaga niabensis</name>
    <dbReference type="NCBI Taxonomy" id="536979"/>
    <lineage>
        <taxon>Bacteria</taxon>
        <taxon>Pseudomonadati</taxon>
        <taxon>Bacteroidota</taxon>
        <taxon>Chitinophagia</taxon>
        <taxon>Chitinophagales</taxon>
        <taxon>Chitinophagaceae</taxon>
        <taxon>Chitinophaga</taxon>
    </lineage>
</organism>
<keyword evidence="2" id="KW-1185">Reference proteome</keyword>
<evidence type="ECO:0000313" key="2">
    <source>
        <dbReference type="Proteomes" id="UP000185003"/>
    </source>
</evidence>
<dbReference type="AlphaFoldDB" id="A0A1N6K6J5"/>
<evidence type="ECO:0008006" key="3">
    <source>
        <dbReference type="Google" id="ProtNLM"/>
    </source>
</evidence>
<dbReference type="PROSITE" id="PS51257">
    <property type="entry name" value="PROKAR_LIPOPROTEIN"/>
    <property type="match status" value="1"/>
</dbReference>
<proteinExistence type="predicted"/>